<evidence type="ECO:0000313" key="1">
    <source>
        <dbReference type="EMBL" id="GAV08825.1"/>
    </source>
</evidence>
<dbReference type="Proteomes" id="UP000186922">
    <property type="component" value="Unassembled WGS sequence"/>
</dbReference>
<reference evidence="1 2" key="1">
    <citation type="journal article" date="2016" name="Nat. Commun.">
        <title>Extremotolerant tardigrade genome and improved radiotolerance of human cultured cells by tardigrade-unique protein.</title>
        <authorList>
            <person name="Hashimoto T."/>
            <person name="Horikawa D.D."/>
            <person name="Saito Y."/>
            <person name="Kuwahara H."/>
            <person name="Kozuka-Hata H."/>
            <person name="Shin-I T."/>
            <person name="Minakuchi Y."/>
            <person name="Ohishi K."/>
            <person name="Motoyama A."/>
            <person name="Aizu T."/>
            <person name="Enomoto A."/>
            <person name="Kondo K."/>
            <person name="Tanaka S."/>
            <person name="Hara Y."/>
            <person name="Koshikawa S."/>
            <person name="Sagara H."/>
            <person name="Miura T."/>
            <person name="Yokobori S."/>
            <person name="Miyagawa K."/>
            <person name="Suzuki Y."/>
            <person name="Kubo T."/>
            <person name="Oyama M."/>
            <person name="Kohara Y."/>
            <person name="Fujiyama A."/>
            <person name="Arakawa K."/>
            <person name="Katayama T."/>
            <person name="Toyoda A."/>
            <person name="Kunieda T."/>
        </authorList>
    </citation>
    <scope>NUCLEOTIDE SEQUENCE [LARGE SCALE GENOMIC DNA]</scope>
    <source>
        <strain evidence="1 2">YOKOZUNA-1</strain>
    </source>
</reference>
<accession>A0A1D1W5V1</accession>
<organism evidence="1 2">
    <name type="scientific">Ramazzottius varieornatus</name>
    <name type="common">Water bear</name>
    <name type="synonym">Tardigrade</name>
    <dbReference type="NCBI Taxonomy" id="947166"/>
    <lineage>
        <taxon>Eukaryota</taxon>
        <taxon>Metazoa</taxon>
        <taxon>Ecdysozoa</taxon>
        <taxon>Tardigrada</taxon>
        <taxon>Eutardigrada</taxon>
        <taxon>Parachela</taxon>
        <taxon>Hypsibioidea</taxon>
        <taxon>Ramazzottiidae</taxon>
        <taxon>Ramazzottius</taxon>
    </lineage>
</organism>
<comment type="caution">
    <text evidence="1">The sequence shown here is derived from an EMBL/GenBank/DDBJ whole genome shotgun (WGS) entry which is preliminary data.</text>
</comment>
<proteinExistence type="predicted"/>
<gene>
    <name evidence="1" type="primary">RvY_18461-1</name>
    <name evidence="1" type="synonym">RvY_18461.1</name>
    <name evidence="1" type="ORF">RvY_18461</name>
</gene>
<dbReference type="AlphaFoldDB" id="A0A1D1W5V1"/>
<evidence type="ECO:0000313" key="2">
    <source>
        <dbReference type="Proteomes" id="UP000186922"/>
    </source>
</evidence>
<protein>
    <submittedName>
        <fullName evidence="1">Uncharacterized protein</fullName>
    </submittedName>
</protein>
<name>A0A1D1W5V1_RAMVA</name>
<keyword evidence="2" id="KW-1185">Reference proteome</keyword>
<dbReference type="EMBL" id="BDGG01000019">
    <property type="protein sequence ID" value="GAV08825.1"/>
    <property type="molecule type" value="Genomic_DNA"/>
</dbReference>
<sequence length="111" mass="12228">MTSRIIEVRFPFQSSLQGLFTGRTPGSGSHTYRSGSLVYRGDGAPVYPHSLHLPILFPRVTTGKRDPYTVRSPVGSIQDFRGCVGSVDLSLLANQFYLPRCLPILLSSRVC</sequence>